<reference evidence="10" key="2">
    <citation type="submission" date="2021-03" db="UniProtKB">
        <authorList>
            <consortium name="EnsemblPlants"/>
        </authorList>
    </citation>
    <scope>IDENTIFICATION</scope>
</reference>
<accession>A0A803L7A6</accession>
<dbReference type="InterPro" id="IPR055414">
    <property type="entry name" value="LRR_R13L4/SHOC2-like"/>
</dbReference>
<dbReference type="GO" id="GO:0005886">
    <property type="term" value="C:plasma membrane"/>
    <property type="evidence" value="ECO:0007669"/>
    <property type="project" value="UniProtKB-SubCell"/>
</dbReference>
<dbReference type="Gramene" id="AUR62007745-RA">
    <property type="protein sequence ID" value="AUR62007745-RA:cds"/>
    <property type="gene ID" value="AUR62007745"/>
</dbReference>
<dbReference type="RefSeq" id="XP_021718215.1">
    <property type="nucleotide sequence ID" value="XM_021862523.1"/>
</dbReference>
<keyword evidence="3" id="KW-0433">Leucine-rich repeat</keyword>
<protein>
    <recommendedName>
        <fullName evidence="9">Disease resistance R13L4/SHOC-2-like LRR domain-containing protein</fullName>
    </recommendedName>
</protein>
<dbReference type="SMART" id="SM00365">
    <property type="entry name" value="LRR_SD22"/>
    <property type="match status" value="3"/>
</dbReference>
<feature type="transmembrane region" description="Helical" evidence="7">
    <location>
        <begin position="476"/>
        <end position="495"/>
    </location>
</feature>
<organism evidence="10 11">
    <name type="scientific">Chenopodium quinoa</name>
    <name type="common">Quinoa</name>
    <dbReference type="NCBI Taxonomy" id="63459"/>
    <lineage>
        <taxon>Eukaryota</taxon>
        <taxon>Viridiplantae</taxon>
        <taxon>Streptophyta</taxon>
        <taxon>Embryophyta</taxon>
        <taxon>Tracheophyta</taxon>
        <taxon>Spermatophyta</taxon>
        <taxon>Magnoliopsida</taxon>
        <taxon>eudicotyledons</taxon>
        <taxon>Gunneridae</taxon>
        <taxon>Pentapetalae</taxon>
        <taxon>Caryophyllales</taxon>
        <taxon>Chenopodiaceae</taxon>
        <taxon>Chenopodioideae</taxon>
        <taxon>Atripliceae</taxon>
        <taxon>Chenopodium</taxon>
    </lineage>
</organism>
<dbReference type="OrthoDB" id="676979at2759"/>
<dbReference type="Gene3D" id="3.80.10.10">
    <property type="entry name" value="Ribonuclease Inhibitor"/>
    <property type="match status" value="3"/>
</dbReference>
<feature type="chain" id="PRO_5031254876" description="Disease resistance R13L4/SHOC-2-like LRR domain-containing protein" evidence="8">
    <location>
        <begin position="28"/>
        <end position="496"/>
    </location>
</feature>
<dbReference type="PANTHER" id="PTHR48059">
    <property type="entry name" value="POLYGALACTURONASE INHIBITOR 1"/>
    <property type="match status" value="1"/>
</dbReference>
<keyword evidence="5" id="KW-0677">Repeat</keyword>
<evidence type="ECO:0000313" key="11">
    <source>
        <dbReference type="Proteomes" id="UP000596660"/>
    </source>
</evidence>
<evidence type="ECO:0000256" key="1">
    <source>
        <dbReference type="ARBA" id="ARBA00004236"/>
    </source>
</evidence>
<comment type="subcellular location">
    <subcellularLocation>
        <location evidence="1">Cell membrane</location>
    </subcellularLocation>
</comment>
<dbReference type="InterPro" id="IPR001611">
    <property type="entry name" value="Leu-rich_rpt"/>
</dbReference>
<name>A0A803L7A6_CHEQI</name>
<dbReference type="InterPro" id="IPR032675">
    <property type="entry name" value="LRR_dom_sf"/>
</dbReference>
<dbReference type="Proteomes" id="UP000596660">
    <property type="component" value="Unplaced"/>
</dbReference>
<feature type="domain" description="Disease resistance R13L4/SHOC-2-like LRR" evidence="9">
    <location>
        <begin position="189"/>
        <end position="295"/>
    </location>
</feature>
<keyword evidence="6 7" id="KW-0472">Membrane</keyword>
<dbReference type="Pfam" id="PF00560">
    <property type="entry name" value="LRR_1"/>
    <property type="match status" value="1"/>
</dbReference>
<dbReference type="KEGG" id="cqi:110685969"/>
<evidence type="ECO:0000256" key="6">
    <source>
        <dbReference type="ARBA" id="ARBA00023136"/>
    </source>
</evidence>
<dbReference type="Pfam" id="PF23598">
    <property type="entry name" value="LRR_14"/>
    <property type="match status" value="1"/>
</dbReference>
<keyword evidence="11" id="KW-1185">Reference proteome</keyword>
<dbReference type="OMA" id="NPNLCYH"/>
<dbReference type="PANTHER" id="PTHR48059:SF36">
    <property type="entry name" value="LEUCINE-RICH REPEAT DOMAIN, L DOMAIN-CONTAINING PROTEIN-RELATED"/>
    <property type="match status" value="1"/>
</dbReference>
<dbReference type="FunFam" id="3.80.10.10:FF:000269">
    <property type="entry name" value="Piriformospora indica-insensitive protein 2"/>
    <property type="match status" value="1"/>
</dbReference>
<dbReference type="InterPro" id="IPR051848">
    <property type="entry name" value="PGIP"/>
</dbReference>
<keyword evidence="7" id="KW-1133">Transmembrane helix</keyword>
<dbReference type="SUPFAM" id="SSF52058">
    <property type="entry name" value="L domain-like"/>
    <property type="match status" value="1"/>
</dbReference>
<reference evidence="10" key="1">
    <citation type="journal article" date="2017" name="Nature">
        <title>The genome of Chenopodium quinoa.</title>
        <authorList>
            <person name="Jarvis D.E."/>
            <person name="Ho Y.S."/>
            <person name="Lightfoot D.J."/>
            <person name="Schmoeckel S.M."/>
            <person name="Li B."/>
            <person name="Borm T.J.A."/>
            <person name="Ohyanagi H."/>
            <person name="Mineta K."/>
            <person name="Michell C.T."/>
            <person name="Saber N."/>
            <person name="Kharbatia N.M."/>
            <person name="Rupper R.R."/>
            <person name="Sharp A.R."/>
            <person name="Dally N."/>
            <person name="Boughton B.A."/>
            <person name="Woo Y.H."/>
            <person name="Gao G."/>
            <person name="Schijlen E.G.W.M."/>
            <person name="Guo X."/>
            <person name="Momin A.A."/>
            <person name="Negrao S."/>
            <person name="Al-Babili S."/>
            <person name="Gehring C."/>
            <person name="Roessner U."/>
            <person name="Jung C."/>
            <person name="Murphy K."/>
            <person name="Arold S.T."/>
            <person name="Gojobori T."/>
            <person name="van der Linden C.G."/>
            <person name="van Loo E.N."/>
            <person name="Jellen E.N."/>
            <person name="Maughan P.J."/>
            <person name="Tester M."/>
        </authorList>
    </citation>
    <scope>NUCLEOTIDE SEQUENCE [LARGE SCALE GENOMIC DNA]</scope>
    <source>
        <strain evidence="10">cv. PI 614886</strain>
    </source>
</reference>
<keyword evidence="4 8" id="KW-0732">Signal</keyword>
<dbReference type="EnsemblPlants" id="AUR62007745-RA">
    <property type="protein sequence ID" value="AUR62007745-RA:cds"/>
    <property type="gene ID" value="AUR62007745"/>
</dbReference>
<evidence type="ECO:0000313" key="10">
    <source>
        <dbReference type="EnsemblPlants" id="AUR62007745-RA:cds"/>
    </source>
</evidence>
<evidence type="ECO:0000256" key="3">
    <source>
        <dbReference type="ARBA" id="ARBA00022614"/>
    </source>
</evidence>
<proteinExistence type="predicted"/>
<keyword evidence="2" id="KW-1003">Cell membrane</keyword>
<evidence type="ECO:0000256" key="5">
    <source>
        <dbReference type="ARBA" id="ARBA00022737"/>
    </source>
</evidence>
<dbReference type="GeneID" id="110685969"/>
<evidence type="ECO:0000256" key="2">
    <source>
        <dbReference type="ARBA" id="ARBA00022475"/>
    </source>
</evidence>
<evidence type="ECO:0000256" key="7">
    <source>
        <dbReference type="SAM" id="Phobius"/>
    </source>
</evidence>
<dbReference type="GO" id="GO:0051707">
    <property type="term" value="P:response to other organism"/>
    <property type="evidence" value="ECO:0007669"/>
    <property type="project" value="UniProtKB-ARBA"/>
</dbReference>
<sequence>MKRILRKLWFVIFSLLIFSMESEWCNGEETADEVAIMEKTEKEALYNAIQGFLGNWWNGSDLYPDPCGWTPIQGVSCDLINEFWYVTDLSIGPLHDNSLTCTKNPDFRPQIFELKYLKSLSFYNCFISPHNLVTLPGNNWEKLATRLETLEFRSNPSLIGSLPTVFSNLQQLQSLVLIENGITGTLPTDIGNLVHLKRLVLSGNNFTGRIPETIGSLKELLILDMSRNSLSGYLPTSIGYLNSLLKLDLSNNMFMGNIPSNVGNMKNLTLLDLRGNNITGGLTKSIEELESLQELVLSDNQIGGEISKIDWQKLQNLMILDLSNLGLSGEFPKSMIKLKKLRYVGLGNNHLTGFLPSEIAKMSGVSAVYVNGNNLTGELKFSEVFYQRLGRRFGAWNNPNLCYASGLMSTRHSPIGVKPCKSEDILVNTNMKYELSGDNGNVLRQHAAWIPSTTASNILNADYISSLGLLSCRIEGLWWVLLLESLMIVMLLNYFL</sequence>
<dbReference type="FunFam" id="3.80.10.10:FF:000299">
    <property type="entry name" value="Piriformospora indica-insensitive protein 2"/>
    <property type="match status" value="1"/>
</dbReference>
<evidence type="ECO:0000256" key="8">
    <source>
        <dbReference type="SAM" id="SignalP"/>
    </source>
</evidence>
<keyword evidence="7" id="KW-0812">Transmembrane</keyword>
<dbReference type="SMR" id="A0A803L7A6"/>
<gene>
    <name evidence="10" type="primary">LOC110685969</name>
</gene>
<evidence type="ECO:0000256" key="4">
    <source>
        <dbReference type="ARBA" id="ARBA00022729"/>
    </source>
</evidence>
<evidence type="ECO:0000259" key="9">
    <source>
        <dbReference type="Pfam" id="PF23598"/>
    </source>
</evidence>
<dbReference type="AlphaFoldDB" id="A0A803L7A6"/>
<feature type="signal peptide" evidence="8">
    <location>
        <begin position="1"/>
        <end position="27"/>
    </location>
</feature>